<dbReference type="EMBL" id="LSRQ01000030">
    <property type="protein sequence ID" value="OAY85898.1"/>
    <property type="molecule type" value="Genomic_DNA"/>
</dbReference>
<organism evidence="1 2">
    <name type="scientific">Ananas comosus</name>
    <name type="common">Pineapple</name>
    <name type="synonym">Ananas ananas</name>
    <dbReference type="NCBI Taxonomy" id="4615"/>
    <lineage>
        <taxon>Eukaryota</taxon>
        <taxon>Viridiplantae</taxon>
        <taxon>Streptophyta</taxon>
        <taxon>Embryophyta</taxon>
        <taxon>Tracheophyta</taxon>
        <taxon>Spermatophyta</taxon>
        <taxon>Magnoliopsida</taxon>
        <taxon>Liliopsida</taxon>
        <taxon>Poales</taxon>
        <taxon>Bromeliaceae</taxon>
        <taxon>Bromelioideae</taxon>
        <taxon>Ananas</taxon>
    </lineage>
</organism>
<gene>
    <name evidence="1" type="ORF">ACMD2_22030</name>
</gene>
<evidence type="ECO:0000313" key="1">
    <source>
        <dbReference type="EMBL" id="OAY85898.1"/>
    </source>
</evidence>
<evidence type="ECO:0000313" key="2">
    <source>
        <dbReference type="Proteomes" id="UP000092600"/>
    </source>
</evidence>
<name>A0A199W9I7_ANACO</name>
<protein>
    <submittedName>
        <fullName evidence="1">Uncharacterized protein</fullName>
    </submittedName>
</protein>
<comment type="caution">
    <text evidence="1">The sequence shown here is derived from an EMBL/GenBank/DDBJ whole genome shotgun (WGS) entry which is preliminary data.</text>
</comment>
<accession>A0A199W9I7</accession>
<feature type="non-terminal residue" evidence="1">
    <location>
        <position position="1"/>
    </location>
</feature>
<proteinExistence type="predicted"/>
<dbReference type="Proteomes" id="UP000092600">
    <property type="component" value="Unassembled WGS sequence"/>
</dbReference>
<dbReference type="AlphaFoldDB" id="A0A199W9I7"/>
<sequence length="83" mass="10058">VTTIRWISKAFKEVRNQLAYARLEKLVYVHYNMRFRLRCMQEEYDKEKKLNTYNLLDASFIDDELDPILDCLQDRESRGPIAR</sequence>
<reference evidence="1 2" key="1">
    <citation type="journal article" date="2016" name="DNA Res.">
        <title>The draft genome of MD-2 pineapple using hybrid error correction of long reads.</title>
        <authorList>
            <person name="Redwan R.M."/>
            <person name="Saidin A."/>
            <person name="Kumar S.V."/>
        </authorList>
    </citation>
    <scope>NUCLEOTIDE SEQUENCE [LARGE SCALE GENOMIC DNA]</scope>
    <source>
        <strain evidence="2">cv. MD2</strain>
        <tissue evidence="1">Leaf</tissue>
    </source>
</reference>
<feature type="non-terminal residue" evidence="1">
    <location>
        <position position="83"/>
    </location>
</feature>